<dbReference type="InterPro" id="IPR056459">
    <property type="entry name" value="TPR_DOP1"/>
</dbReference>
<protein>
    <recommendedName>
        <fullName evidence="1">DOP1-like TPR domain-containing protein</fullName>
    </recommendedName>
</protein>
<accession>H2Z8L7</accession>
<reference evidence="2" key="3">
    <citation type="submission" date="2025-09" db="UniProtKB">
        <authorList>
            <consortium name="Ensembl"/>
        </authorList>
    </citation>
    <scope>IDENTIFICATION</scope>
</reference>
<dbReference type="Ensembl" id="ENSCSAVT00000014089.1">
    <property type="protein sequence ID" value="ENSCSAVP00000013929.1"/>
    <property type="gene ID" value="ENSCSAVG00000008168.1"/>
</dbReference>
<feature type="domain" description="DOP1-like TPR" evidence="1">
    <location>
        <begin position="2"/>
        <end position="54"/>
    </location>
</feature>
<evidence type="ECO:0000259" key="1">
    <source>
        <dbReference type="Pfam" id="PF24601"/>
    </source>
</evidence>
<reference evidence="3" key="1">
    <citation type="submission" date="2003-08" db="EMBL/GenBank/DDBJ databases">
        <authorList>
            <person name="Birren B."/>
            <person name="Nusbaum C."/>
            <person name="Abebe A."/>
            <person name="Abouelleil A."/>
            <person name="Adekoya E."/>
            <person name="Ait-zahra M."/>
            <person name="Allen N."/>
            <person name="Allen T."/>
            <person name="An P."/>
            <person name="Anderson M."/>
            <person name="Anderson S."/>
            <person name="Arachchi H."/>
            <person name="Armbruster J."/>
            <person name="Bachantsang P."/>
            <person name="Baldwin J."/>
            <person name="Barry A."/>
            <person name="Bayul T."/>
            <person name="Blitshsteyn B."/>
            <person name="Bloom T."/>
            <person name="Blye J."/>
            <person name="Boguslavskiy L."/>
            <person name="Borowsky M."/>
            <person name="Boukhgalter B."/>
            <person name="Brunache A."/>
            <person name="Butler J."/>
            <person name="Calixte N."/>
            <person name="Calvo S."/>
            <person name="Camarata J."/>
            <person name="Campo K."/>
            <person name="Chang J."/>
            <person name="Cheshatsang Y."/>
            <person name="Citroen M."/>
            <person name="Collymore A."/>
            <person name="Considine T."/>
            <person name="Cook A."/>
            <person name="Cooke P."/>
            <person name="Corum B."/>
            <person name="Cuomo C."/>
            <person name="David R."/>
            <person name="Dawoe T."/>
            <person name="Degray S."/>
            <person name="Dodge S."/>
            <person name="Dooley K."/>
            <person name="Dorje P."/>
            <person name="Dorjee K."/>
            <person name="Dorris L."/>
            <person name="Duffey N."/>
            <person name="Dupes A."/>
            <person name="Elkins T."/>
            <person name="Engels R."/>
            <person name="Erickson J."/>
            <person name="Farina A."/>
            <person name="Faro S."/>
            <person name="Ferreira P."/>
            <person name="Fischer H."/>
            <person name="Fitzgerald M."/>
            <person name="Foley K."/>
            <person name="Gage D."/>
            <person name="Galagan J."/>
            <person name="Gearin G."/>
            <person name="Gnerre S."/>
            <person name="Gnirke A."/>
            <person name="Goyette A."/>
            <person name="Graham J."/>
            <person name="Grandbois E."/>
            <person name="Gyaltsen K."/>
            <person name="Hafez N."/>
            <person name="Hagopian D."/>
            <person name="Hagos B."/>
            <person name="Hall J."/>
            <person name="Hatcher B."/>
            <person name="Heller A."/>
            <person name="Higgins H."/>
            <person name="Honan T."/>
            <person name="Horn A."/>
            <person name="Houde N."/>
            <person name="Hughes L."/>
            <person name="Hulme W."/>
            <person name="Husby E."/>
            <person name="Iliev I."/>
            <person name="Jaffe D."/>
            <person name="Jones C."/>
            <person name="Kamal M."/>
            <person name="Kamat A."/>
            <person name="Kamvysselis M."/>
            <person name="Karlsson E."/>
            <person name="Kells C."/>
            <person name="Kieu A."/>
            <person name="Kisner P."/>
            <person name="Kodira C."/>
            <person name="Kulbokas E."/>
            <person name="Labutti K."/>
            <person name="Lama D."/>
            <person name="Landers T."/>
            <person name="Leger J."/>
            <person name="Levine S."/>
            <person name="Lewis D."/>
            <person name="Lewis T."/>
            <person name="Lindblad-toh K."/>
            <person name="Liu X."/>
            <person name="Lokyitsang T."/>
            <person name="Lokyitsang Y."/>
            <person name="Lucien O."/>
            <person name="Lui A."/>
            <person name="Ma L.J."/>
            <person name="Mabbitt R."/>
            <person name="Macdonald J."/>
            <person name="Maclean C."/>
            <person name="Major J."/>
            <person name="Manning J."/>
            <person name="Marabella R."/>
            <person name="Maru K."/>
            <person name="Matthews C."/>
            <person name="Mauceli E."/>
            <person name="Mccarthy M."/>
            <person name="Mcdonough S."/>
            <person name="Mcghee T."/>
            <person name="Meldrim J."/>
            <person name="Meneus L."/>
            <person name="Mesirov J."/>
            <person name="Mihalev A."/>
            <person name="Mihova T."/>
            <person name="Mikkelsen T."/>
            <person name="Mlenga V."/>
            <person name="Moru K."/>
            <person name="Mozes J."/>
            <person name="Mulrain L."/>
            <person name="Munson G."/>
            <person name="Naylor J."/>
            <person name="Newes C."/>
            <person name="Nguyen C."/>
            <person name="Nguyen N."/>
            <person name="Nguyen T."/>
            <person name="Nicol R."/>
            <person name="Nielsen C."/>
            <person name="Nizzari M."/>
            <person name="Norbu C."/>
            <person name="Norbu N."/>
            <person name="O'donnell P."/>
            <person name="Okoawo O."/>
            <person name="O'leary S."/>
            <person name="Omotosho B."/>
            <person name="O'neill K."/>
            <person name="Osman S."/>
            <person name="Parker S."/>
            <person name="Perrin D."/>
            <person name="Phunkhang P."/>
            <person name="Piqani B."/>
            <person name="Purcell S."/>
            <person name="Rachupka T."/>
            <person name="Ramasamy U."/>
            <person name="Rameau R."/>
            <person name="Ray V."/>
            <person name="Raymond C."/>
            <person name="Retta R."/>
            <person name="Richardson S."/>
            <person name="Rise C."/>
            <person name="Rodriguez J."/>
            <person name="Rogers J."/>
            <person name="Rogov P."/>
            <person name="Rutman M."/>
            <person name="Schupbach R."/>
            <person name="Seaman C."/>
            <person name="Settipalli S."/>
            <person name="Sharpe T."/>
            <person name="Sheridan J."/>
            <person name="Sherpa N."/>
            <person name="Shi J."/>
            <person name="Smirnov S."/>
            <person name="Smith C."/>
            <person name="Sougnez C."/>
            <person name="Spencer B."/>
            <person name="Stalker J."/>
            <person name="Stange-thomann N."/>
            <person name="Stavropoulos S."/>
            <person name="Stetson K."/>
            <person name="Stone C."/>
            <person name="Stone S."/>
            <person name="Stubbs M."/>
            <person name="Talamas J."/>
            <person name="Tchuinga P."/>
            <person name="Tenzing P."/>
            <person name="Tesfaye S."/>
            <person name="Theodore J."/>
            <person name="Thoulutsang Y."/>
            <person name="Topham K."/>
            <person name="Towey S."/>
            <person name="Tsamla T."/>
            <person name="Tsomo N."/>
            <person name="Vallee D."/>
            <person name="Vassiliev H."/>
            <person name="Venkataraman V."/>
            <person name="Vinson J."/>
            <person name="Vo A."/>
            <person name="Wade C."/>
            <person name="Wang S."/>
            <person name="Wangchuk T."/>
            <person name="Wangdi T."/>
            <person name="Whittaker C."/>
            <person name="Wilkinson J."/>
            <person name="Wu Y."/>
            <person name="Wyman D."/>
            <person name="Yadav S."/>
            <person name="Yang S."/>
            <person name="Yang X."/>
            <person name="Yeager S."/>
            <person name="Yee E."/>
            <person name="Young G."/>
            <person name="Zainoun J."/>
            <person name="Zembeck L."/>
            <person name="Zimmer A."/>
            <person name="Zody M."/>
            <person name="Lander E."/>
        </authorList>
    </citation>
    <scope>NUCLEOTIDE SEQUENCE [LARGE SCALE GENOMIC DNA]</scope>
</reference>
<dbReference type="HOGENOM" id="CLU_2114349_0_0_1"/>
<reference evidence="2" key="2">
    <citation type="submission" date="2025-08" db="UniProtKB">
        <authorList>
            <consortium name="Ensembl"/>
        </authorList>
    </citation>
    <scope>IDENTIFICATION</scope>
</reference>
<evidence type="ECO:0000313" key="3">
    <source>
        <dbReference type="Proteomes" id="UP000007875"/>
    </source>
</evidence>
<evidence type="ECO:0000313" key="2">
    <source>
        <dbReference type="Ensembl" id="ENSCSAVP00000013929.1"/>
    </source>
</evidence>
<keyword evidence="3" id="KW-1185">Reference proteome</keyword>
<dbReference type="Proteomes" id="UP000007875">
    <property type="component" value="Unassembled WGS sequence"/>
</dbReference>
<dbReference type="AlphaFoldDB" id="H2Z8L7"/>
<organism evidence="2 3">
    <name type="scientific">Ciona savignyi</name>
    <name type="common">Pacific transparent sea squirt</name>
    <dbReference type="NCBI Taxonomy" id="51511"/>
    <lineage>
        <taxon>Eukaryota</taxon>
        <taxon>Metazoa</taxon>
        <taxon>Chordata</taxon>
        <taxon>Tunicata</taxon>
        <taxon>Ascidiacea</taxon>
        <taxon>Phlebobranchia</taxon>
        <taxon>Cionidae</taxon>
        <taxon>Ciona</taxon>
    </lineage>
</organism>
<sequence length="115" mass="12300">MLPEMTSPITLQLCRNLKEAAAMYGMRGVAEMMPPDYVVSSLKSLRTLCHFTLLLHVNTAAIKHNVFSTSGQVLKVDRAAQLTAANTAVSLNQASNVGLSALSSLFNVFSVSSSI</sequence>
<name>H2Z8L7_CIOSA</name>
<dbReference type="Pfam" id="PF24601">
    <property type="entry name" value="TPR_DOP1"/>
    <property type="match status" value="1"/>
</dbReference>
<dbReference type="GeneTree" id="ENSGT00390000016421"/>
<proteinExistence type="predicted"/>